<keyword evidence="12" id="KW-0808">Transferase</keyword>
<evidence type="ECO:0000256" key="6">
    <source>
        <dbReference type="ARBA" id="ARBA00023002"/>
    </source>
</evidence>
<dbReference type="STRING" id="56484.A0A1Y2FU41"/>
<dbReference type="InterPro" id="IPR050529">
    <property type="entry name" value="CYP450_sterol_14alpha_dmase"/>
</dbReference>
<evidence type="ECO:0000256" key="11">
    <source>
        <dbReference type="RuleBase" id="RU000461"/>
    </source>
</evidence>
<proteinExistence type="inferred from homology"/>
<dbReference type="PROSITE" id="PS00086">
    <property type="entry name" value="CYTOCHROME_P450"/>
    <property type="match status" value="1"/>
</dbReference>
<evidence type="ECO:0000256" key="9">
    <source>
        <dbReference type="ARBA" id="ARBA00023136"/>
    </source>
</evidence>
<comment type="similarity">
    <text evidence="3 11">Belongs to the cytochrome P450 family.</text>
</comment>
<evidence type="ECO:0000256" key="3">
    <source>
        <dbReference type="ARBA" id="ARBA00010617"/>
    </source>
</evidence>
<dbReference type="GO" id="GO:0016705">
    <property type="term" value="F:oxidoreductase activity, acting on paired donors, with incorporation or reduction of molecular oxygen"/>
    <property type="evidence" value="ECO:0007669"/>
    <property type="project" value="InterPro"/>
</dbReference>
<keyword evidence="6 11" id="KW-0560">Oxidoreductase</keyword>
<dbReference type="InterPro" id="IPR017972">
    <property type="entry name" value="Cyt_P450_CS"/>
</dbReference>
<dbReference type="InterPro" id="IPR002403">
    <property type="entry name" value="Cyt_P450_E_grp-IV"/>
</dbReference>
<dbReference type="PANTHER" id="PTHR24304:SF2">
    <property type="entry name" value="24-HYDROXYCHOLESTEROL 7-ALPHA-HYDROXYLASE"/>
    <property type="match status" value="1"/>
</dbReference>
<evidence type="ECO:0000256" key="1">
    <source>
        <dbReference type="ARBA" id="ARBA00001971"/>
    </source>
</evidence>
<dbReference type="CDD" id="cd11042">
    <property type="entry name" value="CYP51-like"/>
    <property type="match status" value="1"/>
</dbReference>
<dbReference type="PANTHER" id="PTHR24304">
    <property type="entry name" value="CYTOCHROME P450 FAMILY 7"/>
    <property type="match status" value="1"/>
</dbReference>
<keyword evidence="9" id="KW-0472">Membrane</keyword>
<dbReference type="Pfam" id="PF00067">
    <property type="entry name" value="p450"/>
    <property type="match status" value="1"/>
</dbReference>
<dbReference type="OrthoDB" id="1055148at2759"/>
<dbReference type="PRINTS" id="PR00465">
    <property type="entry name" value="EP450IV"/>
</dbReference>
<evidence type="ECO:0000256" key="7">
    <source>
        <dbReference type="ARBA" id="ARBA00023004"/>
    </source>
</evidence>
<dbReference type="GO" id="GO:0005506">
    <property type="term" value="F:iron ion binding"/>
    <property type="evidence" value="ECO:0007669"/>
    <property type="project" value="InterPro"/>
</dbReference>
<evidence type="ECO:0000313" key="13">
    <source>
        <dbReference type="Proteomes" id="UP000193685"/>
    </source>
</evidence>
<keyword evidence="4 10" id="KW-0349">Heme</keyword>
<keyword evidence="5 10" id="KW-0479">Metal-binding</keyword>
<evidence type="ECO:0000256" key="4">
    <source>
        <dbReference type="ARBA" id="ARBA00022617"/>
    </source>
</evidence>
<dbReference type="OMA" id="HWFPFVG"/>
<keyword evidence="7 10" id="KW-0408">Iron</keyword>
<comment type="subcellular location">
    <subcellularLocation>
        <location evidence="2">Membrane</location>
    </subcellularLocation>
</comment>
<organism evidence="12 13">
    <name type="scientific">Protomyces lactucae-debilis</name>
    <dbReference type="NCBI Taxonomy" id="2754530"/>
    <lineage>
        <taxon>Eukaryota</taxon>
        <taxon>Fungi</taxon>
        <taxon>Dikarya</taxon>
        <taxon>Ascomycota</taxon>
        <taxon>Taphrinomycotina</taxon>
        <taxon>Taphrinomycetes</taxon>
        <taxon>Taphrinales</taxon>
        <taxon>Protomycetaceae</taxon>
        <taxon>Protomyces</taxon>
    </lineage>
</organism>
<name>A0A1Y2FU41_PROLT</name>
<evidence type="ECO:0000256" key="10">
    <source>
        <dbReference type="PIRSR" id="PIRSR602403-1"/>
    </source>
</evidence>
<dbReference type="GO" id="GO:0016020">
    <property type="term" value="C:membrane"/>
    <property type="evidence" value="ECO:0007669"/>
    <property type="project" value="UniProtKB-SubCell"/>
</dbReference>
<sequence>MAILDYLRSLSPFGESPITFLATWAAVFYAWHIVSQLLPSNGDQPPTVFHWVPFLGSTLSYGMRPYEFFAEQLEKHGDVFTFVLLGKRITVFLGPTGNDFVFNGKQAYINAEDAYTPLTTPVFGKEVVYDVPNHVLMEQKKFVKFGMSTENFKQYVGMIVDETMRYLQSPVFGLDKKQGVTSLNKATPELTIFTASRTLQGQEVRDGFDASFADLYHDLDKGFTPINFFAPWLPLPANRKRDAAQQKMAQVYSSIVHKRRATGEEPAKDMIWNLMNQQYKDGRPLNDTEIAGIMIALLMAGQHTSAATSAWILLHLADKPELIEELYAEQKKVAGVSNGKINPLKYEHLKDMDLLNYCIRETLRMHPPLHSIMRKVVQDLPVPNTKWHVPRGGYVLAAPGASAMDPEHFPDPEKFDPYRWAKRASDEDTEKVDYGYGLVSKGAASPYLPFGAGRHRCIGEQFAYLQLGTIVATFVRELQFRLPEGHAVAEKDYTSMVVLPKDPAVIAWQVREGEAI</sequence>
<dbReference type="InterPro" id="IPR036396">
    <property type="entry name" value="Cyt_P450_sf"/>
</dbReference>
<dbReference type="Proteomes" id="UP000193685">
    <property type="component" value="Unassembled WGS sequence"/>
</dbReference>
<feature type="binding site" description="axial binding residue" evidence="10">
    <location>
        <position position="457"/>
    </location>
    <ligand>
        <name>heme</name>
        <dbReference type="ChEBI" id="CHEBI:30413"/>
    </ligand>
    <ligandPart>
        <name>Fe</name>
        <dbReference type="ChEBI" id="CHEBI:18248"/>
    </ligandPart>
</feature>
<comment type="caution">
    <text evidence="12">The sequence shown here is derived from an EMBL/GenBank/DDBJ whole genome shotgun (WGS) entry which is preliminary data.</text>
</comment>
<keyword evidence="12" id="KW-0489">Methyltransferase</keyword>
<evidence type="ECO:0000256" key="2">
    <source>
        <dbReference type="ARBA" id="ARBA00004370"/>
    </source>
</evidence>
<dbReference type="SUPFAM" id="SSF48264">
    <property type="entry name" value="Cytochrome P450"/>
    <property type="match status" value="1"/>
</dbReference>
<accession>A0A1Y2FU41</accession>
<comment type="cofactor">
    <cofactor evidence="1 10">
        <name>heme</name>
        <dbReference type="ChEBI" id="CHEBI:30413"/>
    </cofactor>
</comment>
<reference evidence="12 13" key="1">
    <citation type="submission" date="2016-07" db="EMBL/GenBank/DDBJ databases">
        <title>Pervasive Adenine N6-methylation of Active Genes in Fungi.</title>
        <authorList>
            <consortium name="DOE Joint Genome Institute"/>
            <person name="Mondo S.J."/>
            <person name="Dannebaum R.O."/>
            <person name="Kuo R.C."/>
            <person name="Labutti K."/>
            <person name="Haridas S."/>
            <person name="Kuo A."/>
            <person name="Salamov A."/>
            <person name="Ahrendt S.R."/>
            <person name="Lipzen A."/>
            <person name="Sullivan W."/>
            <person name="Andreopoulos W.B."/>
            <person name="Clum A."/>
            <person name="Lindquist E."/>
            <person name="Daum C."/>
            <person name="Ramamoorthy G.K."/>
            <person name="Gryganskyi A."/>
            <person name="Culley D."/>
            <person name="Magnuson J.K."/>
            <person name="James T.Y."/>
            <person name="O'Malley M.A."/>
            <person name="Stajich J.E."/>
            <person name="Spatafora J.W."/>
            <person name="Visel A."/>
            <person name="Grigoriev I.V."/>
        </authorList>
    </citation>
    <scope>NUCLEOTIDE SEQUENCE [LARGE SCALE GENOMIC DNA]</scope>
    <source>
        <strain evidence="12 13">12-1054</strain>
    </source>
</reference>
<evidence type="ECO:0000256" key="8">
    <source>
        <dbReference type="ARBA" id="ARBA00023033"/>
    </source>
</evidence>
<dbReference type="RefSeq" id="XP_040728025.1">
    <property type="nucleotide sequence ID" value="XM_040871838.1"/>
</dbReference>
<keyword evidence="13" id="KW-1185">Reference proteome</keyword>
<dbReference type="Gene3D" id="1.10.630.10">
    <property type="entry name" value="Cytochrome P450"/>
    <property type="match status" value="1"/>
</dbReference>
<dbReference type="GO" id="GO:0032259">
    <property type="term" value="P:methylation"/>
    <property type="evidence" value="ECO:0007669"/>
    <property type="project" value="UniProtKB-KW"/>
</dbReference>
<dbReference type="GO" id="GO:0004497">
    <property type="term" value="F:monooxygenase activity"/>
    <property type="evidence" value="ECO:0007669"/>
    <property type="project" value="UniProtKB-KW"/>
</dbReference>
<dbReference type="GO" id="GO:0008168">
    <property type="term" value="F:methyltransferase activity"/>
    <property type="evidence" value="ECO:0007669"/>
    <property type="project" value="UniProtKB-KW"/>
</dbReference>
<dbReference type="FunFam" id="1.10.630.10:FF:000033">
    <property type="entry name" value="14-alpha sterol demethylase"/>
    <property type="match status" value="1"/>
</dbReference>
<dbReference type="AlphaFoldDB" id="A0A1Y2FU41"/>
<dbReference type="PRINTS" id="PR00385">
    <property type="entry name" value="P450"/>
</dbReference>
<dbReference type="GO" id="GO:0020037">
    <property type="term" value="F:heme binding"/>
    <property type="evidence" value="ECO:0007669"/>
    <property type="project" value="InterPro"/>
</dbReference>
<protein>
    <submittedName>
        <fullName evidence="12">Lanosterol 14-alpha demethylase erg11</fullName>
    </submittedName>
</protein>
<evidence type="ECO:0000256" key="5">
    <source>
        <dbReference type="ARBA" id="ARBA00022723"/>
    </source>
</evidence>
<evidence type="ECO:0000313" key="12">
    <source>
        <dbReference type="EMBL" id="ORY87530.1"/>
    </source>
</evidence>
<dbReference type="EMBL" id="MCFI01000001">
    <property type="protein sequence ID" value="ORY87530.1"/>
    <property type="molecule type" value="Genomic_DNA"/>
</dbReference>
<dbReference type="InterPro" id="IPR001128">
    <property type="entry name" value="Cyt_P450"/>
</dbReference>
<keyword evidence="8 11" id="KW-0503">Monooxygenase</keyword>
<dbReference type="GeneID" id="63788437"/>
<gene>
    <name evidence="12" type="ORF">BCR37DRAFT_401529</name>
</gene>